<organism evidence="2 3">
    <name type="scientific">Microbacterium hominis</name>
    <dbReference type="NCBI Taxonomy" id="162426"/>
    <lineage>
        <taxon>Bacteria</taxon>
        <taxon>Bacillati</taxon>
        <taxon>Actinomycetota</taxon>
        <taxon>Actinomycetes</taxon>
        <taxon>Micrococcales</taxon>
        <taxon>Microbacteriaceae</taxon>
        <taxon>Microbacterium</taxon>
    </lineage>
</organism>
<dbReference type="GO" id="GO:0016887">
    <property type="term" value="F:ATP hydrolysis activity"/>
    <property type="evidence" value="ECO:0007669"/>
    <property type="project" value="InterPro"/>
</dbReference>
<sequence length="540" mass="59686">MKAALTVPARVIAATKSDLLATHRERATSWRADKVDLSTDELSGQAGDTILADLAEAAAATGDGATRHVVESVAASRLGNFGKIPAFRAAPSVLVEYLRCGFIDGWVYRREQDGHLHPYLVVDVEVEEPSNSNSQQQLRIRLRADNPAATSQRGNDARADAHVYFSPSDVAKKTPAEALLSKGLYKETEELKADHLAAVDAFQPVLTKQFAEQFRFTGSPLRDEESWRVPEARQNRKVINDTHPSEVPAPRGTSPTVLLPDDGVAPVPVLTRLRVFDLGSHDYMTVNARDLTAYEYDPDLRERIILPADQRELLDILTTDIDSFTGDIIEGKSSGNTILAKGKPGLGKTLTAEVYSEVIKRPLYSIHSGSLGITAPDVRANLEKVFKRSKRWNAVLLLDEADVFVLTRGDDLEQNAIVAEFLRTLEYFDGLLFMTTNRADDIDDAILSRCAAIIDYRMPDRQGARQVWLTLAKIHDTPLPKSLVDELTDGFEDISPRDMKMLLRLAMRVAASRGVPLSIELFAQCAMFRGLHYRSVGAQP</sequence>
<dbReference type="EMBL" id="CP025299">
    <property type="protein sequence ID" value="AUG31155.1"/>
    <property type="molecule type" value="Genomic_DNA"/>
</dbReference>
<evidence type="ECO:0000313" key="2">
    <source>
        <dbReference type="EMBL" id="AUG31155.1"/>
    </source>
</evidence>
<dbReference type="Gene3D" id="3.40.50.300">
    <property type="entry name" value="P-loop containing nucleotide triphosphate hydrolases"/>
    <property type="match status" value="1"/>
</dbReference>
<dbReference type="Proteomes" id="UP000233276">
    <property type="component" value="Chromosome"/>
</dbReference>
<dbReference type="InterPro" id="IPR027417">
    <property type="entry name" value="P-loop_NTPase"/>
</dbReference>
<accession>A0A2K9DC67</accession>
<proteinExistence type="predicted"/>
<dbReference type="PANTHER" id="PTHR46411:SF2">
    <property type="entry name" value="AAA+ ATPASE DOMAIN-CONTAINING PROTEIN"/>
    <property type="match status" value="1"/>
</dbReference>
<feature type="domain" description="AAA+ ATPase" evidence="1">
    <location>
        <begin position="334"/>
        <end position="464"/>
    </location>
</feature>
<dbReference type="InterPro" id="IPR003593">
    <property type="entry name" value="AAA+_ATPase"/>
</dbReference>
<evidence type="ECO:0000313" key="3">
    <source>
        <dbReference type="Proteomes" id="UP000233276"/>
    </source>
</evidence>
<name>A0A2K9DC67_9MICO</name>
<dbReference type="SMART" id="SM00382">
    <property type="entry name" value="AAA"/>
    <property type="match status" value="1"/>
</dbReference>
<dbReference type="SUPFAM" id="SSF52540">
    <property type="entry name" value="P-loop containing nucleoside triphosphate hydrolases"/>
    <property type="match status" value="1"/>
</dbReference>
<dbReference type="Pfam" id="PF00004">
    <property type="entry name" value="AAA"/>
    <property type="match status" value="1"/>
</dbReference>
<reference evidence="2 3" key="1">
    <citation type="submission" date="2017-12" db="EMBL/GenBank/DDBJ databases">
        <title>Isolation and characterization of estrogens degradatiion strain Microbacterium hominis SJTG1.</title>
        <authorList>
            <person name="Xiong W."/>
            <person name="Yin C."/>
            <person name="Zheng D."/>
            <person name="Liang R."/>
        </authorList>
    </citation>
    <scope>NUCLEOTIDE SEQUENCE [LARGE SCALE GENOMIC DNA]</scope>
    <source>
        <strain evidence="2 3">SJTG1</strain>
    </source>
</reference>
<evidence type="ECO:0000259" key="1">
    <source>
        <dbReference type="SMART" id="SM00382"/>
    </source>
</evidence>
<dbReference type="AlphaFoldDB" id="A0A2K9DC67"/>
<dbReference type="KEGG" id="mhos:CXR34_08310"/>
<gene>
    <name evidence="2" type="ORF">CXR34_08310</name>
</gene>
<dbReference type="PANTHER" id="PTHR46411">
    <property type="entry name" value="FAMILY ATPASE, PUTATIVE-RELATED"/>
    <property type="match status" value="1"/>
</dbReference>
<protein>
    <submittedName>
        <fullName evidence="2">AAA family ATPase</fullName>
    </submittedName>
</protein>
<dbReference type="GO" id="GO:0005524">
    <property type="term" value="F:ATP binding"/>
    <property type="evidence" value="ECO:0007669"/>
    <property type="project" value="InterPro"/>
</dbReference>
<dbReference type="InterPro" id="IPR003959">
    <property type="entry name" value="ATPase_AAA_core"/>
</dbReference>